<gene>
    <name evidence="7" type="ORF">CALCODRAFT_485517</name>
</gene>
<dbReference type="STRING" id="1353952.A0A165EB54"/>
<dbReference type="GO" id="GO:0033768">
    <property type="term" value="C:SUMO-targeted ubiquitin ligase complex"/>
    <property type="evidence" value="ECO:0007669"/>
    <property type="project" value="TreeGrafter"/>
</dbReference>
<dbReference type="AlphaFoldDB" id="A0A165EB54"/>
<evidence type="ECO:0000256" key="2">
    <source>
        <dbReference type="ARBA" id="ARBA00022771"/>
    </source>
</evidence>
<feature type="compositionally biased region" description="Pro residues" evidence="5">
    <location>
        <begin position="139"/>
        <end position="148"/>
    </location>
</feature>
<protein>
    <recommendedName>
        <fullName evidence="6">RING-type domain-containing protein</fullName>
    </recommendedName>
</protein>
<dbReference type="PROSITE" id="PS50089">
    <property type="entry name" value="ZF_RING_2"/>
    <property type="match status" value="1"/>
</dbReference>
<dbReference type="PANTHER" id="PTHR47094">
    <property type="entry name" value="ELFLESS, ISOFORM B"/>
    <property type="match status" value="1"/>
</dbReference>
<dbReference type="Gene3D" id="3.30.40.10">
    <property type="entry name" value="Zinc/RING finger domain, C3HC4 (zinc finger)"/>
    <property type="match status" value="1"/>
</dbReference>
<keyword evidence="2 4" id="KW-0863">Zinc-finger</keyword>
<dbReference type="InterPro" id="IPR018957">
    <property type="entry name" value="Znf_C3HC4_RING-type"/>
</dbReference>
<evidence type="ECO:0000256" key="3">
    <source>
        <dbReference type="ARBA" id="ARBA00022833"/>
    </source>
</evidence>
<keyword evidence="1" id="KW-0479">Metal-binding</keyword>
<dbReference type="SMART" id="SM00184">
    <property type="entry name" value="RING"/>
    <property type="match status" value="1"/>
</dbReference>
<organism evidence="7 8">
    <name type="scientific">Calocera cornea HHB12733</name>
    <dbReference type="NCBI Taxonomy" id="1353952"/>
    <lineage>
        <taxon>Eukaryota</taxon>
        <taxon>Fungi</taxon>
        <taxon>Dikarya</taxon>
        <taxon>Basidiomycota</taxon>
        <taxon>Agaricomycotina</taxon>
        <taxon>Dacrymycetes</taxon>
        <taxon>Dacrymycetales</taxon>
        <taxon>Dacrymycetaceae</taxon>
        <taxon>Calocera</taxon>
    </lineage>
</organism>
<sequence length="241" mass="25205">RTLRSSRPRIFNGIVLPPHGRTGIDPAGVPGPANYYLPPDPPRIVSRPRRSQGTTPGATTRGGGAQSRSRSRKRKLPVTDASTSGGARAAPQPEADALSSTGLHPGSRCTSPLTPLLSSASNPGSPKHSPRSPPALLLPSPPTPTPPPALQPLTAYTCPICFSPPSNATITQCGHLMCGECLYSSVRANLDRAMQALGAGGQAHPQCPVCRADIHLAGTRYDGHGKRCAVGMWAIEEIEIR</sequence>
<dbReference type="InParanoid" id="A0A165EB54"/>
<keyword evidence="8" id="KW-1185">Reference proteome</keyword>
<reference evidence="7 8" key="1">
    <citation type="journal article" date="2016" name="Mol. Biol. Evol.">
        <title>Comparative Genomics of Early-Diverging Mushroom-Forming Fungi Provides Insights into the Origins of Lignocellulose Decay Capabilities.</title>
        <authorList>
            <person name="Nagy L.G."/>
            <person name="Riley R."/>
            <person name="Tritt A."/>
            <person name="Adam C."/>
            <person name="Daum C."/>
            <person name="Floudas D."/>
            <person name="Sun H."/>
            <person name="Yadav J.S."/>
            <person name="Pangilinan J."/>
            <person name="Larsson K.H."/>
            <person name="Matsuura K."/>
            <person name="Barry K."/>
            <person name="Labutti K."/>
            <person name="Kuo R."/>
            <person name="Ohm R.A."/>
            <person name="Bhattacharya S.S."/>
            <person name="Shirouzu T."/>
            <person name="Yoshinaga Y."/>
            <person name="Martin F.M."/>
            <person name="Grigoriev I.V."/>
            <person name="Hibbett D.S."/>
        </authorList>
    </citation>
    <scope>NUCLEOTIDE SEQUENCE [LARGE SCALE GENOMIC DNA]</scope>
    <source>
        <strain evidence="7 8">HHB12733</strain>
    </source>
</reference>
<dbReference type="UniPathway" id="UPA00143"/>
<accession>A0A165EB54</accession>
<evidence type="ECO:0000313" key="7">
    <source>
        <dbReference type="EMBL" id="KZT54469.1"/>
    </source>
</evidence>
<evidence type="ECO:0000256" key="1">
    <source>
        <dbReference type="ARBA" id="ARBA00022723"/>
    </source>
</evidence>
<feature type="domain" description="RING-type" evidence="6">
    <location>
        <begin position="158"/>
        <end position="211"/>
    </location>
</feature>
<dbReference type="GO" id="GO:0008270">
    <property type="term" value="F:zinc ion binding"/>
    <property type="evidence" value="ECO:0007669"/>
    <property type="project" value="UniProtKB-KW"/>
</dbReference>
<feature type="compositionally biased region" description="Low complexity" evidence="5">
    <location>
        <begin position="110"/>
        <end position="119"/>
    </location>
</feature>
<dbReference type="GO" id="GO:0140082">
    <property type="term" value="F:SUMO-ubiquitin ligase activity"/>
    <property type="evidence" value="ECO:0007669"/>
    <property type="project" value="TreeGrafter"/>
</dbReference>
<dbReference type="PROSITE" id="PS00518">
    <property type="entry name" value="ZF_RING_1"/>
    <property type="match status" value="1"/>
</dbReference>
<dbReference type="InterPro" id="IPR013083">
    <property type="entry name" value="Znf_RING/FYVE/PHD"/>
</dbReference>
<keyword evidence="3" id="KW-0862">Zinc</keyword>
<dbReference type="InterPro" id="IPR001841">
    <property type="entry name" value="Znf_RING"/>
</dbReference>
<dbReference type="GO" id="GO:0016567">
    <property type="term" value="P:protein ubiquitination"/>
    <property type="evidence" value="ECO:0007669"/>
    <property type="project" value="UniProtKB-UniPathway"/>
</dbReference>
<dbReference type="GO" id="GO:0032183">
    <property type="term" value="F:SUMO binding"/>
    <property type="evidence" value="ECO:0007669"/>
    <property type="project" value="TreeGrafter"/>
</dbReference>
<name>A0A165EB54_9BASI</name>
<evidence type="ECO:0000259" key="6">
    <source>
        <dbReference type="PROSITE" id="PS50089"/>
    </source>
</evidence>
<evidence type="ECO:0000256" key="4">
    <source>
        <dbReference type="PROSITE-ProRule" id="PRU00175"/>
    </source>
</evidence>
<dbReference type="EMBL" id="KV424013">
    <property type="protein sequence ID" value="KZT54469.1"/>
    <property type="molecule type" value="Genomic_DNA"/>
</dbReference>
<evidence type="ECO:0000313" key="8">
    <source>
        <dbReference type="Proteomes" id="UP000076842"/>
    </source>
</evidence>
<dbReference type="InterPro" id="IPR017907">
    <property type="entry name" value="Znf_RING_CS"/>
</dbReference>
<dbReference type="GO" id="GO:0061630">
    <property type="term" value="F:ubiquitin protein ligase activity"/>
    <property type="evidence" value="ECO:0007669"/>
    <property type="project" value="InterPro"/>
</dbReference>
<dbReference type="OrthoDB" id="3367032at2759"/>
<dbReference type="InterPro" id="IPR049627">
    <property type="entry name" value="SLX8"/>
</dbReference>
<feature type="region of interest" description="Disordered" evidence="5">
    <location>
        <begin position="14"/>
        <end position="148"/>
    </location>
</feature>
<dbReference type="SUPFAM" id="SSF57850">
    <property type="entry name" value="RING/U-box"/>
    <property type="match status" value="1"/>
</dbReference>
<dbReference type="Pfam" id="PF00097">
    <property type="entry name" value="zf-C3HC4"/>
    <property type="match status" value="1"/>
</dbReference>
<dbReference type="Proteomes" id="UP000076842">
    <property type="component" value="Unassembled WGS sequence"/>
</dbReference>
<dbReference type="GO" id="GO:0006511">
    <property type="term" value="P:ubiquitin-dependent protein catabolic process"/>
    <property type="evidence" value="ECO:0007669"/>
    <property type="project" value="TreeGrafter"/>
</dbReference>
<feature type="non-terminal residue" evidence="7">
    <location>
        <position position="1"/>
    </location>
</feature>
<dbReference type="PANTHER" id="PTHR47094:SF1">
    <property type="entry name" value="RING-TYPE E3 UBIQUITIN TRANSFERASE"/>
    <property type="match status" value="1"/>
</dbReference>
<proteinExistence type="predicted"/>
<evidence type="ECO:0000256" key="5">
    <source>
        <dbReference type="SAM" id="MobiDB-lite"/>
    </source>
</evidence>